<dbReference type="PRINTS" id="PR00344">
    <property type="entry name" value="BCTRLSENSOR"/>
</dbReference>
<dbReference type="EC" id="2.7.13.3" evidence="3"/>
<proteinExistence type="predicted"/>
<dbReference type="InterPro" id="IPR005467">
    <property type="entry name" value="His_kinase_dom"/>
</dbReference>
<name>A0A1J5QQN5_9ZZZZ</name>
<dbReference type="Gene3D" id="3.30.565.10">
    <property type="entry name" value="Histidine kinase-like ATPase, C-terminal domain"/>
    <property type="match status" value="1"/>
</dbReference>
<evidence type="ECO:0000256" key="6">
    <source>
        <dbReference type="ARBA" id="ARBA00022692"/>
    </source>
</evidence>
<evidence type="ECO:0000256" key="8">
    <source>
        <dbReference type="ARBA" id="ARBA00022989"/>
    </source>
</evidence>
<evidence type="ECO:0000256" key="7">
    <source>
        <dbReference type="ARBA" id="ARBA00022777"/>
    </source>
</evidence>
<evidence type="ECO:0000256" key="2">
    <source>
        <dbReference type="ARBA" id="ARBA00004370"/>
    </source>
</evidence>
<dbReference type="SUPFAM" id="SSF55874">
    <property type="entry name" value="ATPase domain of HSP90 chaperone/DNA topoisomerase II/histidine kinase"/>
    <property type="match status" value="1"/>
</dbReference>
<keyword evidence="5 11" id="KW-0808">Transferase</keyword>
<evidence type="ECO:0000313" key="11">
    <source>
        <dbReference type="EMBL" id="OIQ79787.1"/>
    </source>
</evidence>
<keyword evidence="4" id="KW-0597">Phosphoprotein</keyword>
<sequence length="139" mass="15022">MPAALAKQIDLGFECGTGDFTVMGDAILLRELINNLIDNAIRYTPDGGRVTVSLSRADNGIDLSVEDNGPGIPPEKRERVFERFYRILGTGEEGCGLGLAIVREIAARYDITLRVEDGAEGRGVRICARFPGSHAELTS</sequence>
<dbReference type="GO" id="GO:0004673">
    <property type="term" value="F:protein histidine kinase activity"/>
    <property type="evidence" value="ECO:0007669"/>
    <property type="project" value="UniProtKB-EC"/>
</dbReference>
<organism evidence="11">
    <name type="scientific">mine drainage metagenome</name>
    <dbReference type="NCBI Taxonomy" id="410659"/>
    <lineage>
        <taxon>unclassified sequences</taxon>
        <taxon>metagenomes</taxon>
        <taxon>ecological metagenomes</taxon>
    </lineage>
</organism>
<reference evidence="11" key="1">
    <citation type="submission" date="2016-10" db="EMBL/GenBank/DDBJ databases">
        <title>Sequence of Gallionella enrichment culture.</title>
        <authorList>
            <person name="Poehlein A."/>
            <person name="Muehling M."/>
            <person name="Daniel R."/>
        </authorList>
    </citation>
    <scope>NUCLEOTIDE SEQUENCE</scope>
</reference>
<dbReference type="PANTHER" id="PTHR45436:SF5">
    <property type="entry name" value="SENSOR HISTIDINE KINASE TRCS"/>
    <property type="match status" value="1"/>
</dbReference>
<gene>
    <name evidence="11" type="primary">rssA_23</name>
    <name evidence="11" type="ORF">GALL_384770</name>
</gene>
<dbReference type="AlphaFoldDB" id="A0A1J5QQN5"/>
<evidence type="ECO:0000256" key="5">
    <source>
        <dbReference type="ARBA" id="ARBA00022679"/>
    </source>
</evidence>
<dbReference type="InterPro" id="IPR003594">
    <property type="entry name" value="HATPase_dom"/>
</dbReference>
<dbReference type="GO" id="GO:0016020">
    <property type="term" value="C:membrane"/>
    <property type="evidence" value="ECO:0007669"/>
    <property type="project" value="UniProtKB-SubCell"/>
</dbReference>
<dbReference type="InterPro" id="IPR004358">
    <property type="entry name" value="Sig_transdc_His_kin-like_C"/>
</dbReference>
<comment type="subcellular location">
    <subcellularLocation>
        <location evidence="2">Membrane</location>
    </subcellularLocation>
</comment>
<protein>
    <recommendedName>
        <fullName evidence="3">histidine kinase</fullName>
        <ecNumber evidence="3">2.7.13.3</ecNumber>
    </recommendedName>
</protein>
<dbReference type="PANTHER" id="PTHR45436">
    <property type="entry name" value="SENSOR HISTIDINE KINASE YKOH"/>
    <property type="match status" value="1"/>
</dbReference>
<comment type="caution">
    <text evidence="11">The sequence shown here is derived from an EMBL/GenBank/DDBJ whole genome shotgun (WGS) entry which is preliminary data.</text>
</comment>
<dbReference type="EMBL" id="MLJW01001160">
    <property type="protein sequence ID" value="OIQ79787.1"/>
    <property type="molecule type" value="Genomic_DNA"/>
</dbReference>
<evidence type="ECO:0000256" key="3">
    <source>
        <dbReference type="ARBA" id="ARBA00012438"/>
    </source>
</evidence>
<dbReference type="SMART" id="SM00387">
    <property type="entry name" value="HATPase_c"/>
    <property type="match status" value="1"/>
</dbReference>
<accession>A0A1J5QQN5</accession>
<dbReference type="Pfam" id="PF02518">
    <property type="entry name" value="HATPase_c"/>
    <property type="match status" value="1"/>
</dbReference>
<keyword evidence="8" id="KW-1133">Transmembrane helix</keyword>
<keyword evidence="7" id="KW-0418">Kinase</keyword>
<dbReference type="InterPro" id="IPR050428">
    <property type="entry name" value="TCS_sensor_his_kinase"/>
</dbReference>
<evidence type="ECO:0000256" key="9">
    <source>
        <dbReference type="ARBA" id="ARBA00023136"/>
    </source>
</evidence>
<keyword evidence="6" id="KW-0812">Transmembrane</keyword>
<keyword evidence="9" id="KW-0472">Membrane</keyword>
<comment type="catalytic activity">
    <reaction evidence="1">
        <text>ATP + protein L-histidine = ADP + protein N-phospho-L-histidine.</text>
        <dbReference type="EC" id="2.7.13.3"/>
    </reaction>
</comment>
<evidence type="ECO:0000259" key="10">
    <source>
        <dbReference type="PROSITE" id="PS50109"/>
    </source>
</evidence>
<feature type="domain" description="Histidine kinase" evidence="10">
    <location>
        <begin position="1"/>
        <end position="134"/>
    </location>
</feature>
<dbReference type="InterPro" id="IPR036890">
    <property type="entry name" value="HATPase_C_sf"/>
</dbReference>
<evidence type="ECO:0000256" key="1">
    <source>
        <dbReference type="ARBA" id="ARBA00000085"/>
    </source>
</evidence>
<evidence type="ECO:0000256" key="4">
    <source>
        <dbReference type="ARBA" id="ARBA00022553"/>
    </source>
</evidence>
<dbReference type="PROSITE" id="PS50109">
    <property type="entry name" value="HIS_KIN"/>
    <property type="match status" value="1"/>
</dbReference>